<feature type="region of interest" description="Disordered" evidence="1">
    <location>
        <begin position="1"/>
        <end position="20"/>
    </location>
</feature>
<evidence type="ECO:0000313" key="2">
    <source>
        <dbReference type="EMBL" id="GIY07277.1"/>
    </source>
</evidence>
<dbReference type="Proteomes" id="UP001054945">
    <property type="component" value="Unassembled WGS sequence"/>
</dbReference>
<comment type="caution">
    <text evidence="2">The sequence shown here is derived from an EMBL/GenBank/DDBJ whole genome shotgun (WGS) entry which is preliminary data.</text>
</comment>
<feature type="compositionally biased region" description="Basic and acidic residues" evidence="1">
    <location>
        <begin position="1"/>
        <end position="11"/>
    </location>
</feature>
<organism evidence="2 3">
    <name type="scientific">Caerostris extrusa</name>
    <name type="common">Bark spider</name>
    <name type="synonym">Caerostris bankana</name>
    <dbReference type="NCBI Taxonomy" id="172846"/>
    <lineage>
        <taxon>Eukaryota</taxon>
        <taxon>Metazoa</taxon>
        <taxon>Ecdysozoa</taxon>
        <taxon>Arthropoda</taxon>
        <taxon>Chelicerata</taxon>
        <taxon>Arachnida</taxon>
        <taxon>Araneae</taxon>
        <taxon>Araneomorphae</taxon>
        <taxon>Entelegynae</taxon>
        <taxon>Araneoidea</taxon>
        <taxon>Araneidae</taxon>
        <taxon>Caerostris</taxon>
    </lineage>
</organism>
<accession>A0AAV4QGA3</accession>
<gene>
    <name evidence="2" type="ORF">CEXT_785051</name>
</gene>
<dbReference type="EMBL" id="BPLR01006082">
    <property type="protein sequence ID" value="GIY07277.1"/>
    <property type="molecule type" value="Genomic_DNA"/>
</dbReference>
<proteinExistence type="predicted"/>
<keyword evidence="3" id="KW-1185">Reference proteome</keyword>
<dbReference type="AlphaFoldDB" id="A0AAV4QGA3"/>
<evidence type="ECO:0000313" key="3">
    <source>
        <dbReference type="Proteomes" id="UP001054945"/>
    </source>
</evidence>
<sequence>MDGNEPFRERASTIGSPLQLKKPRKLKRLSTFHRRLNAQTLTDDYESATDEGDAHSPTGTSPTNFDKIIITKKKVVAELKLDLNKLTNEDI</sequence>
<name>A0AAV4QGA3_CAEEX</name>
<evidence type="ECO:0000256" key="1">
    <source>
        <dbReference type="SAM" id="MobiDB-lite"/>
    </source>
</evidence>
<reference evidence="2 3" key="1">
    <citation type="submission" date="2021-06" db="EMBL/GenBank/DDBJ databases">
        <title>Caerostris extrusa draft genome.</title>
        <authorList>
            <person name="Kono N."/>
            <person name="Arakawa K."/>
        </authorList>
    </citation>
    <scope>NUCLEOTIDE SEQUENCE [LARGE SCALE GENOMIC DNA]</scope>
</reference>
<protein>
    <submittedName>
        <fullName evidence="2">Uncharacterized protein</fullName>
    </submittedName>
</protein>
<feature type="region of interest" description="Disordered" evidence="1">
    <location>
        <begin position="40"/>
        <end position="64"/>
    </location>
</feature>